<proteinExistence type="predicted"/>
<evidence type="ECO:0000313" key="1">
    <source>
        <dbReference type="EMBL" id="OIW34851.1"/>
    </source>
</evidence>
<reference evidence="1 2" key="1">
    <citation type="submission" date="2016-10" db="EMBL/GenBank/DDBJ databases">
        <title>Draft genome sequence of Coniochaeta ligniaria NRRL30616, a lignocellulolytic fungus for bioabatement of inhibitors in plant biomass hydrolysates.</title>
        <authorList>
            <consortium name="DOE Joint Genome Institute"/>
            <person name="Jimenez D.J."/>
            <person name="Hector R.E."/>
            <person name="Riley R."/>
            <person name="Sun H."/>
            <person name="Grigoriev I.V."/>
            <person name="Van Elsas J.D."/>
            <person name="Nichols N.N."/>
        </authorList>
    </citation>
    <scope>NUCLEOTIDE SEQUENCE [LARGE SCALE GENOMIC DNA]</scope>
    <source>
        <strain evidence="1 2">NRRL 30616</strain>
    </source>
</reference>
<dbReference type="Proteomes" id="UP000182658">
    <property type="component" value="Unassembled WGS sequence"/>
</dbReference>
<sequence length="545" mass="58193">MLIRPCHRPIVASFLPSSLSRCHSTTPTPKSHKITTILTGAGAALNKTHVLAALHDSLSLSRGVRAAGKPFDAALILASRSLTSWLDDPSFVGPLVRMTGQDVTGSSVPPAGGVSVLSAVVEGLGLPSQREEEVSAEGFAVVQGYRDELLPGLWEGREGEGVRARRGDGRAGLVFRVAGLGVKGVEGEEMDVTVPVANTVFQNGRTSTLFAARWAGTTWRNFQAVERVDVGSQVVRVPIEGGEQTGVSVPLVSITPLRTVKSALGNILKKVEIGGEAAPASKELEENVPKLLESRRKMGLGDIQGPLNVWALVVPARLKGMWKAEVLDLLDLQPLLREGCRLHRVLSGGGGWGAKQGLLSLDPEARFETTDEEDVESFERDFLAGQNGGSGGGSVVGPGDEVVFCVDTGTYPKSSALVEQERGPKRFVVKVRPETAEEVPYQRLGDVGMQRLDDFFGVVSTAMFVAPDTARDGEQSGMAASMKIDTPGSELFILGKAAELETEVDTPVPENELQVPPEYGSHESVSDFDEVLRKHELQWANIVKG</sequence>
<keyword evidence="2" id="KW-1185">Reference proteome</keyword>
<protein>
    <submittedName>
        <fullName evidence="1">Uncharacterized protein</fullName>
    </submittedName>
</protein>
<dbReference type="InParanoid" id="A0A1J7J653"/>
<dbReference type="AlphaFoldDB" id="A0A1J7J653"/>
<accession>A0A1J7J653</accession>
<organism evidence="1 2">
    <name type="scientific">Coniochaeta ligniaria NRRL 30616</name>
    <dbReference type="NCBI Taxonomy" id="1408157"/>
    <lineage>
        <taxon>Eukaryota</taxon>
        <taxon>Fungi</taxon>
        <taxon>Dikarya</taxon>
        <taxon>Ascomycota</taxon>
        <taxon>Pezizomycotina</taxon>
        <taxon>Sordariomycetes</taxon>
        <taxon>Sordariomycetidae</taxon>
        <taxon>Coniochaetales</taxon>
        <taxon>Coniochaetaceae</taxon>
        <taxon>Coniochaeta</taxon>
    </lineage>
</organism>
<dbReference type="OrthoDB" id="1744869at2759"/>
<gene>
    <name evidence="1" type="ORF">CONLIGDRAFT_710124</name>
</gene>
<name>A0A1J7J653_9PEZI</name>
<evidence type="ECO:0000313" key="2">
    <source>
        <dbReference type="Proteomes" id="UP000182658"/>
    </source>
</evidence>
<dbReference type="EMBL" id="KV875093">
    <property type="protein sequence ID" value="OIW34851.1"/>
    <property type="molecule type" value="Genomic_DNA"/>
</dbReference>
<dbReference type="STRING" id="1408157.A0A1J7J653"/>